<evidence type="ECO:0000313" key="2">
    <source>
        <dbReference type="Proteomes" id="UP000798662"/>
    </source>
</evidence>
<evidence type="ECO:0000313" key="1">
    <source>
        <dbReference type="EMBL" id="KAK1860524.1"/>
    </source>
</evidence>
<comment type="caution">
    <text evidence="1">The sequence shown here is derived from an EMBL/GenBank/DDBJ whole genome shotgun (WGS) entry which is preliminary data.</text>
</comment>
<name>A0ACC3BRB7_PYRYE</name>
<sequence>MRLRPDHPNSSILTCLAKKRQSVPSPDGFRSACAPPCTPPPASLPLWALPTSPSSLCAAGAGCGGGGGGSGDGGDGGHDGSSVPPVDPIRWCWVGRRRWWRTWRRVGILGGWRRRWGRVRHGGDVVPGGGVGDDAPVRRRGRHGCVPSGDGE</sequence>
<proteinExistence type="predicted"/>
<organism evidence="1 2">
    <name type="scientific">Pyropia yezoensis</name>
    <name type="common">Susabi-nori</name>
    <name type="synonym">Porphyra yezoensis</name>
    <dbReference type="NCBI Taxonomy" id="2788"/>
    <lineage>
        <taxon>Eukaryota</taxon>
        <taxon>Rhodophyta</taxon>
        <taxon>Bangiophyceae</taxon>
        <taxon>Bangiales</taxon>
        <taxon>Bangiaceae</taxon>
        <taxon>Pyropia</taxon>
    </lineage>
</organism>
<protein>
    <submittedName>
        <fullName evidence="1">Uncharacterized protein</fullName>
    </submittedName>
</protein>
<dbReference type="EMBL" id="CM020618">
    <property type="protein sequence ID" value="KAK1860524.1"/>
    <property type="molecule type" value="Genomic_DNA"/>
</dbReference>
<reference evidence="1" key="1">
    <citation type="submission" date="2019-11" db="EMBL/GenBank/DDBJ databases">
        <title>Nori genome reveals adaptations in red seaweeds to the harsh intertidal environment.</title>
        <authorList>
            <person name="Wang D."/>
            <person name="Mao Y."/>
        </authorList>
    </citation>
    <scope>NUCLEOTIDE SEQUENCE</scope>
    <source>
        <tissue evidence="1">Gametophyte</tissue>
    </source>
</reference>
<gene>
    <name evidence="1" type="ORF">I4F81_003113</name>
</gene>
<dbReference type="Proteomes" id="UP000798662">
    <property type="component" value="Chromosome 1"/>
</dbReference>
<keyword evidence="2" id="KW-1185">Reference proteome</keyword>
<accession>A0ACC3BRB7</accession>